<gene>
    <name evidence="3" type="ORF">CQA58_05390</name>
</gene>
<feature type="chain" id="PRO_5017594773" evidence="2">
    <location>
        <begin position="32"/>
        <end position="76"/>
    </location>
</feature>
<comment type="caution">
    <text evidence="3">The sequence shown here is derived from an EMBL/GenBank/DDBJ whole genome shotgun (WGS) entry which is preliminary data.</text>
</comment>
<name>A0A3D8IZV1_9HELI</name>
<feature type="region of interest" description="Disordered" evidence="1">
    <location>
        <begin position="40"/>
        <end position="76"/>
    </location>
</feature>
<organism evidence="3 4">
    <name type="scientific">Helicobacter brantae</name>
    <dbReference type="NCBI Taxonomy" id="375927"/>
    <lineage>
        <taxon>Bacteria</taxon>
        <taxon>Pseudomonadati</taxon>
        <taxon>Campylobacterota</taxon>
        <taxon>Epsilonproteobacteria</taxon>
        <taxon>Campylobacterales</taxon>
        <taxon>Helicobacteraceae</taxon>
        <taxon>Helicobacter</taxon>
    </lineage>
</organism>
<feature type="signal peptide" evidence="2">
    <location>
        <begin position="1"/>
        <end position="31"/>
    </location>
</feature>
<evidence type="ECO:0000313" key="4">
    <source>
        <dbReference type="Proteomes" id="UP000257045"/>
    </source>
</evidence>
<feature type="non-terminal residue" evidence="3">
    <location>
        <position position="76"/>
    </location>
</feature>
<dbReference type="AlphaFoldDB" id="A0A3D8IZV1"/>
<evidence type="ECO:0000313" key="3">
    <source>
        <dbReference type="EMBL" id="RDU70435.1"/>
    </source>
</evidence>
<proteinExistence type="predicted"/>
<dbReference type="Proteomes" id="UP000257045">
    <property type="component" value="Unassembled WGS sequence"/>
</dbReference>
<keyword evidence="4" id="KW-1185">Reference proteome</keyword>
<reference evidence="3 4" key="1">
    <citation type="submission" date="2018-04" db="EMBL/GenBank/DDBJ databases">
        <title>Novel Campyloabacter and Helicobacter Species and Strains.</title>
        <authorList>
            <person name="Mannion A.J."/>
            <person name="Shen Z."/>
            <person name="Fox J.G."/>
        </authorList>
    </citation>
    <scope>NUCLEOTIDE SEQUENCE [LARGE SCALE GENOMIC DNA]</scope>
    <source>
        <strain evidence="3 4">MIT 04-9366</strain>
    </source>
</reference>
<dbReference type="EMBL" id="NXLV01000009">
    <property type="protein sequence ID" value="RDU70435.1"/>
    <property type="molecule type" value="Genomic_DNA"/>
</dbReference>
<protein>
    <submittedName>
        <fullName evidence="3">Uncharacterized protein</fullName>
    </submittedName>
</protein>
<dbReference type="RefSeq" id="WP_211305719.1">
    <property type="nucleotide sequence ID" value="NZ_NXLV01000009.1"/>
</dbReference>
<sequence length="76" mass="8538">MRVFPQSKLTQKLLMLRHCLSLLLCFSSLLALPSIPSSLSSTNTISTTQWNQRENTREALRGNGVLKEGNEYNTKA</sequence>
<accession>A0A3D8IZV1</accession>
<evidence type="ECO:0000256" key="1">
    <source>
        <dbReference type="SAM" id="MobiDB-lite"/>
    </source>
</evidence>
<keyword evidence="2" id="KW-0732">Signal</keyword>
<evidence type="ECO:0000256" key="2">
    <source>
        <dbReference type="SAM" id="SignalP"/>
    </source>
</evidence>